<proteinExistence type="predicted"/>
<reference evidence="1" key="1">
    <citation type="submission" date="2021-06" db="EMBL/GenBank/DDBJ databases">
        <title>44 bacteria genomes isolated from Dapeng, Shenzhen.</title>
        <authorList>
            <person name="Zheng W."/>
            <person name="Yu S."/>
            <person name="Huang Y."/>
        </authorList>
    </citation>
    <scope>NUCLEOTIDE SEQUENCE</scope>
    <source>
        <strain evidence="1">DP5N28-2</strain>
    </source>
</reference>
<accession>A0A953HSJ7</accession>
<dbReference type="AlphaFoldDB" id="A0A953HSJ7"/>
<evidence type="ECO:0000313" key="2">
    <source>
        <dbReference type="Proteomes" id="UP000753961"/>
    </source>
</evidence>
<dbReference type="RefSeq" id="WP_222581708.1">
    <property type="nucleotide sequence ID" value="NZ_JAHVHU010000025.1"/>
</dbReference>
<keyword evidence="2" id="KW-1185">Reference proteome</keyword>
<protein>
    <recommendedName>
        <fullName evidence="3">DUF2946 domain-containing protein</fullName>
    </recommendedName>
</protein>
<dbReference type="EMBL" id="JAHVHU010000025">
    <property type="protein sequence ID" value="MBY5960158.1"/>
    <property type="molecule type" value="Genomic_DNA"/>
</dbReference>
<dbReference type="Proteomes" id="UP000753961">
    <property type="component" value="Unassembled WGS sequence"/>
</dbReference>
<gene>
    <name evidence="1" type="ORF">KUV50_18540</name>
</gene>
<comment type="caution">
    <text evidence="1">The sequence shown here is derived from an EMBL/GenBank/DDBJ whole genome shotgun (WGS) entry which is preliminary data.</text>
</comment>
<name>A0A953HSJ7_9BACT</name>
<evidence type="ECO:0008006" key="3">
    <source>
        <dbReference type="Google" id="ProtNLM"/>
    </source>
</evidence>
<sequence>MKSLGKQILAYLLLLCIAVSAFPWDILHHHEEEISCENLEEDLENDLCHQKIFHTNELQDNHCDHQTHIDREQDHCEFCKFITSRHNNYVVPQIFTFHEIDVVEKNGYFEPFFSTNFTSDVIYNRGPPAYCG</sequence>
<organism evidence="1 2">
    <name type="scientific">Membranihabitans marinus</name>
    <dbReference type="NCBI Taxonomy" id="1227546"/>
    <lineage>
        <taxon>Bacteria</taxon>
        <taxon>Pseudomonadati</taxon>
        <taxon>Bacteroidota</taxon>
        <taxon>Saprospiria</taxon>
        <taxon>Saprospirales</taxon>
        <taxon>Saprospiraceae</taxon>
        <taxon>Membranihabitans</taxon>
    </lineage>
</organism>
<evidence type="ECO:0000313" key="1">
    <source>
        <dbReference type="EMBL" id="MBY5960158.1"/>
    </source>
</evidence>